<dbReference type="EMBL" id="JALNTZ010003866">
    <property type="protein sequence ID" value="KAJ3615840.1"/>
    <property type="molecule type" value="Genomic_DNA"/>
</dbReference>
<protein>
    <submittedName>
        <fullName evidence="1">Uncharacterized protein</fullName>
    </submittedName>
</protein>
<dbReference type="AlphaFoldDB" id="A0AA38HG59"/>
<proteinExistence type="predicted"/>
<comment type="caution">
    <text evidence="1">The sequence shown here is derived from an EMBL/GenBank/DDBJ whole genome shotgun (WGS) entry which is preliminary data.</text>
</comment>
<keyword evidence="2" id="KW-1185">Reference proteome</keyword>
<organism evidence="1 2">
    <name type="scientific">Zophobas morio</name>
    <dbReference type="NCBI Taxonomy" id="2755281"/>
    <lineage>
        <taxon>Eukaryota</taxon>
        <taxon>Metazoa</taxon>
        <taxon>Ecdysozoa</taxon>
        <taxon>Arthropoda</taxon>
        <taxon>Hexapoda</taxon>
        <taxon>Insecta</taxon>
        <taxon>Pterygota</taxon>
        <taxon>Neoptera</taxon>
        <taxon>Endopterygota</taxon>
        <taxon>Coleoptera</taxon>
        <taxon>Polyphaga</taxon>
        <taxon>Cucujiformia</taxon>
        <taxon>Tenebrionidae</taxon>
        <taxon>Zophobas</taxon>
    </lineage>
</organism>
<sequence length="93" mass="11098">MATDHIRSLIKRKRKLRARFMNSYFQGDKKLCNKINTRVKEELKTCFKERQNKIVFWDKEQPPIPGAKYLSEDDLRNSRGICRLNGGSFNYKE</sequence>
<evidence type="ECO:0000313" key="2">
    <source>
        <dbReference type="Proteomes" id="UP001168821"/>
    </source>
</evidence>
<reference evidence="1" key="1">
    <citation type="journal article" date="2023" name="G3 (Bethesda)">
        <title>Whole genome assemblies of Zophobas morio and Tenebrio molitor.</title>
        <authorList>
            <person name="Kaur S."/>
            <person name="Stinson S.A."/>
            <person name="diCenzo G.C."/>
        </authorList>
    </citation>
    <scope>NUCLEOTIDE SEQUENCE</scope>
    <source>
        <strain evidence="1">QUZm001</strain>
    </source>
</reference>
<evidence type="ECO:0000313" key="1">
    <source>
        <dbReference type="EMBL" id="KAJ3615840.1"/>
    </source>
</evidence>
<accession>A0AA38HG59</accession>
<dbReference type="Proteomes" id="UP001168821">
    <property type="component" value="Unassembled WGS sequence"/>
</dbReference>
<gene>
    <name evidence="1" type="ORF">Zmor_012250</name>
</gene>
<name>A0AA38HG59_9CUCU</name>